<keyword evidence="3" id="KW-1185">Reference proteome</keyword>
<keyword evidence="1" id="KW-0175">Coiled coil</keyword>
<dbReference type="EMBL" id="CAJJDN010000126">
    <property type="protein sequence ID" value="CAD8120476.1"/>
    <property type="molecule type" value="Genomic_DNA"/>
</dbReference>
<evidence type="ECO:0000313" key="2">
    <source>
        <dbReference type="EMBL" id="CAD8120476.1"/>
    </source>
</evidence>
<organism evidence="2 3">
    <name type="scientific">Paramecium sonneborni</name>
    <dbReference type="NCBI Taxonomy" id="65129"/>
    <lineage>
        <taxon>Eukaryota</taxon>
        <taxon>Sar</taxon>
        <taxon>Alveolata</taxon>
        <taxon>Ciliophora</taxon>
        <taxon>Intramacronucleata</taxon>
        <taxon>Oligohymenophorea</taxon>
        <taxon>Peniculida</taxon>
        <taxon>Parameciidae</taxon>
        <taxon>Paramecium</taxon>
    </lineage>
</organism>
<dbReference type="AlphaFoldDB" id="A0A8S1QX38"/>
<reference evidence="2" key="1">
    <citation type="submission" date="2021-01" db="EMBL/GenBank/DDBJ databases">
        <authorList>
            <consortium name="Genoscope - CEA"/>
            <person name="William W."/>
        </authorList>
    </citation>
    <scope>NUCLEOTIDE SEQUENCE</scope>
</reference>
<dbReference type="Proteomes" id="UP000692954">
    <property type="component" value="Unassembled WGS sequence"/>
</dbReference>
<proteinExistence type="predicted"/>
<sequence>MNTNSNIEVSSGIVPMNVKMLNQITLEGNQVYYDNINLTIVTIHGRFHQIAKEQNQVRYSISINDDSGILKLTYFANKQQDDPILKLIDEGKDDPSFYYKFIVSLKIFKDAPYFVLQHYQASNLSDWMYHTMKVIQLEVQSRPPIDWKQLKEEPLDRQIEEFIRHNKRANIGQLLKKFNCSLQQLKVLIDQLKKRSAIAECLNKETFRIVN</sequence>
<evidence type="ECO:0000313" key="3">
    <source>
        <dbReference type="Proteomes" id="UP000692954"/>
    </source>
</evidence>
<name>A0A8S1QX38_9CILI</name>
<protein>
    <submittedName>
        <fullName evidence="2">Uncharacterized protein</fullName>
    </submittedName>
</protein>
<gene>
    <name evidence="2" type="ORF">PSON_ATCC_30995.1.T1260114</name>
</gene>
<feature type="coiled-coil region" evidence="1">
    <location>
        <begin position="175"/>
        <end position="202"/>
    </location>
</feature>
<accession>A0A8S1QX38</accession>
<evidence type="ECO:0000256" key="1">
    <source>
        <dbReference type="SAM" id="Coils"/>
    </source>
</evidence>
<dbReference type="OrthoDB" id="284221at2759"/>
<comment type="caution">
    <text evidence="2">The sequence shown here is derived from an EMBL/GenBank/DDBJ whole genome shotgun (WGS) entry which is preliminary data.</text>
</comment>